<protein>
    <submittedName>
        <fullName evidence="1">17040_t:CDS:1</fullName>
    </submittedName>
</protein>
<comment type="caution">
    <text evidence="1">The sequence shown here is derived from an EMBL/GenBank/DDBJ whole genome shotgun (WGS) entry which is preliminary data.</text>
</comment>
<evidence type="ECO:0000313" key="1">
    <source>
        <dbReference type="EMBL" id="CAG8686473.1"/>
    </source>
</evidence>
<reference evidence="1" key="1">
    <citation type="submission" date="2021-06" db="EMBL/GenBank/DDBJ databases">
        <authorList>
            <person name="Kallberg Y."/>
            <person name="Tangrot J."/>
            <person name="Rosling A."/>
        </authorList>
    </citation>
    <scope>NUCLEOTIDE SEQUENCE</scope>
    <source>
        <strain evidence="1">CL356</strain>
    </source>
</reference>
<gene>
    <name evidence="1" type="ORF">ACOLOM_LOCUS9591</name>
</gene>
<accession>A0ACA9P2L7</accession>
<evidence type="ECO:0000313" key="2">
    <source>
        <dbReference type="Proteomes" id="UP000789525"/>
    </source>
</evidence>
<keyword evidence="2" id="KW-1185">Reference proteome</keyword>
<dbReference type="EMBL" id="CAJVPT010028222">
    <property type="protein sequence ID" value="CAG8686473.1"/>
    <property type="molecule type" value="Genomic_DNA"/>
</dbReference>
<name>A0ACA9P2L7_9GLOM</name>
<sequence length="198" mass="22237">MSSEMSTRLFATSSSDSSRQGTPLPAGVPRGMVGDQRAKTPPRERRSSFALPNDSSESDCIRQRHMAAKARHRQSKLKPNVDRMLPIMPSPFFTFHCPVPKNHGHLPARTTRKAGSYAPEGKGQAHHAYTTHNISQDPYAFIREPKRPKPVANPYDLPSSEDLIPPNLRLLDEDVEMMDLDEDLNSPLYSQPLEDPFH</sequence>
<dbReference type="Proteomes" id="UP000789525">
    <property type="component" value="Unassembled WGS sequence"/>
</dbReference>
<organism evidence="1 2">
    <name type="scientific">Acaulospora colombiana</name>
    <dbReference type="NCBI Taxonomy" id="27376"/>
    <lineage>
        <taxon>Eukaryota</taxon>
        <taxon>Fungi</taxon>
        <taxon>Fungi incertae sedis</taxon>
        <taxon>Mucoromycota</taxon>
        <taxon>Glomeromycotina</taxon>
        <taxon>Glomeromycetes</taxon>
        <taxon>Diversisporales</taxon>
        <taxon>Acaulosporaceae</taxon>
        <taxon>Acaulospora</taxon>
    </lineage>
</organism>
<proteinExistence type="predicted"/>